<evidence type="ECO:0000256" key="4">
    <source>
        <dbReference type="ARBA" id="ARBA00022827"/>
    </source>
</evidence>
<evidence type="ECO:0000256" key="1">
    <source>
        <dbReference type="ARBA" id="ARBA00001974"/>
    </source>
</evidence>
<dbReference type="RefSeq" id="WP_075021615.1">
    <property type="nucleotide sequence ID" value="NZ_FOVH01000005.1"/>
</dbReference>
<dbReference type="InterPro" id="IPR036188">
    <property type="entry name" value="FAD/NAD-bd_sf"/>
</dbReference>
<dbReference type="PANTHER" id="PTHR42784">
    <property type="entry name" value="PYRANOSE 2-OXIDASE"/>
    <property type="match status" value="1"/>
</dbReference>
<dbReference type="InterPro" id="IPR007867">
    <property type="entry name" value="GMC_OxRtase_C"/>
</dbReference>
<name>A0A1I5GVI9_9ACTN</name>
<evidence type="ECO:0000256" key="2">
    <source>
        <dbReference type="ARBA" id="ARBA00010790"/>
    </source>
</evidence>
<evidence type="ECO:0000256" key="5">
    <source>
        <dbReference type="ARBA" id="ARBA00023002"/>
    </source>
</evidence>
<dbReference type="AlphaFoldDB" id="A0A1I5GVI9"/>
<protein>
    <submittedName>
        <fullName evidence="7">Choline dehydrogenase</fullName>
    </submittedName>
</protein>
<organism evidence="7 8">
    <name type="scientific">Actinomadura madurae</name>
    <dbReference type="NCBI Taxonomy" id="1993"/>
    <lineage>
        <taxon>Bacteria</taxon>
        <taxon>Bacillati</taxon>
        <taxon>Actinomycetota</taxon>
        <taxon>Actinomycetes</taxon>
        <taxon>Streptosporangiales</taxon>
        <taxon>Thermomonosporaceae</taxon>
        <taxon>Actinomadura</taxon>
    </lineage>
</organism>
<dbReference type="InterPro" id="IPR000172">
    <property type="entry name" value="GMC_OxRdtase_N"/>
</dbReference>
<keyword evidence="8" id="KW-1185">Reference proteome</keyword>
<dbReference type="eggNOG" id="COG2303">
    <property type="taxonomic scope" value="Bacteria"/>
</dbReference>
<proteinExistence type="inferred from homology"/>
<accession>A0A1I5GVI9</accession>
<gene>
    <name evidence="7" type="ORF">SAMN04489713_105433</name>
</gene>
<dbReference type="EMBL" id="FOVH01000005">
    <property type="protein sequence ID" value="SFO40022.1"/>
    <property type="molecule type" value="Genomic_DNA"/>
</dbReference>
<dbReference type="Pfam" id="PF13450">
    <property type="entry name" value="NAD_binding_8"/>
    <property type="match status" value="1"/>
</dbReference>
<comment type="similarity">
    <text evidence="2">Belongs to the GMC oxidoreductase family.</text>
</comment>
<dbReference type="Pfam" id="PF05199">
    <property type="entry name" value="GMC_oxred_C"/>
    <property type="match status" value="1"/>
</dbReference>
<comment type="cofactor">
    <cofactor evidence="1">
        <name>FAD</name>
        <dbReference type="ChEBI" id="CHEBI:57692"/>
    </cofactor>
</comment>
<evidence type="ECO:0000256" key="3">
    <source>
        <dbReference type="ARBA" id="ARBA00022630"/>
    </source>
</evidence>
<dbReference type="PANTHER" id="PTHR42784:SF1">
    <property type="entry name" value="PYRANOSE 2-OXIDASE"/>
    <property type="match status" value="1"/>
</dbReference>
<dbReference type="STRING" id="1993.SAMN04489713_105433"/>
<dbReference type="InterPro" id="IPR051473">
    <property type="entry name" value="P2Ox-like"/>
</dbReference>
<dbReference type="GO" id="GO:0016614">
    <property type="term" value="F:oxidoreductase activity, acting on CH-OH group of donors"/>
    <property type="evidence" value="ECO:0007669"/>
    <property type="project" value="InterPro"/>
</dbReference>
<sequence length="523" mass="55443">MGSRSSPYLDTDVCIVGGGASGAVAAHLLSRRGLRVLLLEEGGRIDGGAGLKAVEPDWETALVPGRDGTFRPLGKPWSARALGGGMRLFAGIGFRFREVDFDARGHVAADALDPRWPIGYGDLRPGYDEIEALFGIARADGADPLEPPAAPPRMPPHPFSAQGAVLAEAGTALGLRPFPTPLLINSVPYRGRPACVHCGPCNEYACPVGAKADVAETLLRTAARGGTLTVATRSKALRIGVGRFDRADHVEWLDLRAMRRHVTRARIVVLAANAVQSAALLLRSGNRWSPDGLGNRYDMVGRGLCFKVSGYANATVPSARAPAGPAAGPFSTVAFTDHYLDDASPTGLGGVLYEASPEDRAPRAGRLPLRLHYHAADQPMWRNRVRLGREPTPLGVPKLIMDYATHPVDRARLGHLADRAARLLRSAGATDVAFEPSRYQHGSRHLHGGCRAGDDPAGSVVDRDGRMHDLENVYVVDGGFFPYPGGVNPTLTILANAVRISRRIVAGLTAGAATAVPLGRSTS</sequence>
<dbReference type="Proteomes" id="UP000183413">
    <property type="component" value="Unassembled WGS sequence"/>
</dbReference>
<reference evidence="7 8" key="1">
    <citation type="submission" date="2016-10" db="EMBL/GenBank/DDBJ databases">
        <authorList>
            <person name="de Groot N.N."/>
        </authorList>
    </citation>
    <scope>NUCLEOTIDE SEQUENCE [LARGE SCALE GENOMIC DNA]</scope>
    <source>
        <strain evidence="7 8">DSM 43067</strain>
    </source>
</reference>
<keyword evidence="5" id="KW-0560">Oxidoreductase</keyword>
<dbReference type="GO" id="GO:0050660">
    <property type="term" value="F:flavin adenine dinucleotide binding"/>
    <property type="evidence" value="ECO:0007669"/>
    <property type="project" value="InterPro"/>
</dbReference>
<evidence type="ECO:0000259" key="6">
    <source>
        <dbReference type="PROSITE" id="PS51379"/>
    </source>
</evidence>
<dbReference type="InParanoid" id="A0A1I5GVI9"/>
<dbReference type="Gene3D" id="3.50.50.60">
    <property type="entry name" value="FAD/NAD(P)-binding domain"/>
    <property type="match status" value="2"/>
</dbReference>
<dbReference type="PROSITE" id="PS51379">
    <property type="entry name" value="4FE4S_FER_2"/>
    <property type="match status" value="1"/>
</dbReference>
<evidence type="ECO:0000313" key="8">
    <source>
        <dbReference type="Proteomes" id="UP000183413"/>
    </source>
</evidence>
<keyword evidence="3" id="KW-0285">Flavoprotein</keyword>
<evidence type="ECO:0000313" key="7">
    <source>
        <dbReference type="EMBL" id="SFO40022.1"/>
    </source>
</evidence>
<keyword evidence="4" id="KW-0274">FAD</keyword>
<dbReference type="Pfam" id="PF00732">
    <property type="entry name" value="GMC_oxred_N"/>
    <property type="match status" value="1"/>
</dbReference>
<feature type="domain" description="4Fe-4S ferredoxin-type" evidence="6">
    <location>
        <begin position="186"/>
        <end position="217"/>
    </location>
</feature>
<dbReference type="InterPro" id="IPR017896">
    <property type="entry name" value="4Fe4S_Fe-S-bd"/>
</dbReference>
<dbReference type="SUPFAM" id="SSF51905">
    <property type="entry name" value="FAD/NAD(P)-binding domain"/>
    <property type="match status" value="1"/>
</dbReference>